<comment type="caution">
    <text evidence="2">The sequence shown here is derived from an EMBL/GenBank/DDBJ whole genome shotgun (WGS) entry which is preliminary data.</text>
</comment>
<organism evidence="2 3">
    <name type="scientific">Clostridium botulinum</name>
    <dbReference type="NCBI Taxonomy" id="1491"/>
    <lineage>
        <taxon>Bacteria</taxon>
        <taxon>Bacillati</taxon>
        <taxon>Bacillota</taxon>
        <taxon>Clostridia</taxon>
        <taxon>Eubacteriales</taxon>
        <taxon>Clostridiaceae</taxon>
        <taxon>Clostridium</taxon>
    </lineage>
</organism>
<evidence type="ECO:0000313" key="3">
    <source>
        <dbReference type="Proteomes" id="UP000473887"/>
    </source>
</evidence>
<dbReference type="PROSITE" id="PS51257">
    <property type="entry name" value="PROKAR_LIPOPROTEIN"/>
    <property type="match status" value="1"/>
</dbReference>
<reference evidence="2 3" key="1">
    <citation type="submission" date="2019-02" db="EMBL/GenBank/DDBJ databases">
        <title>Genome sequencing of Clostridium botulinum clinical isolates.</title>
        <authorList>
            <person name="Brunt J."/>
            <person name="Van Vliet A.H.M."/>
            <person name="Stringer S.C."/>
            <person name="Grant K.A."/>
            <person name="Carter A.C."/>
            <person name="Peck M.W."/>
        </authorList>
    </citation>
    <scope>NUCLEOTIDE SEQUENCE [LARGE SCALE GENOMIC DNA]</scope>
    <source>
        <strain evidence="2 3">H142660711</strain>
    </source>
</reference>
<sequence length="177" mass="19806">MKKNLVIIFLSAIISLSLVGCGFTEGVKKGAEDANKKDNNKVAVETKKDVKKFNVDWAKCIEDTKKELTNQNNFDFVKDVYIKVEDNKITFTAALADATNDKVALDFADTMLRRFNANAQLQDSSIKGGEKNYLGGLYDTYDISIGIAPFSKTNSQKDWYVFDAISKGVQREPKLQK</sequence>
<feature type="chain" id="PRO_5039610070" description="Lipoprotein" evidence="1">
    <location>
        <begin position="21"/>
        <end position="177"/>
    </location>
</feature>
<proteinExistence type="predicted"/>
<accession>A0A846I4N2</accession>
<dbReference type="RefSeq" id="WP_045904358.1">
    <property type="nucleotide sequence ID" value="NZ_JACBCN010000043.1"/>
</dbReference>
<evidence type="ECO:0000256" key="1">
    <source>
        <dbReference type="SAM" id="SignalP"/>
    </source>
</evidence>
<gene>
    <name evidence="2" type="ORF">EXM69_08300</name>
</gene>
<name>A0A846I4N2_CLOBO</name>
<evidence type="ECO:0008006" key="4">
    <source>
        <dbReference type="Google" id="ProtNLM"/>
    </source>
</evidence>
<dbReference type="Proteomes" id="UP000473887">
    <property type="component" value="Unassembled WGS sequence"/>
</dbReference>
<evidence type="ECO:0000313" key="2">
    <source>
        <dbReference type="EMBL" id="NEZ91946.1"/>
    </source>
</evidence>
<protein>
    <recommendedName>
        <fullName evidence="4">Lipoprotein</fullName>
    </recommendedName>
</protein>
<feature type="signal peptide" evidence="1">
    <location>
        <begin position="1"/>
        <end position="20"/>
    </location>
</feature>
<keyword evidence="1" id="KW-0732">Signal</keyword>
<dbReference type="EMBL" id="SGKC01000013">
    <property type="protein sequence ID" value="NEZ91946.1"/>
    <property type="molecule type" value="Genomic_DNA"/>
</dbReference>
<dbReference type="AlphaFoldDB" id="A0A846I4N2"/>